<dbReference type="AlphaFoldDB" id="A0A1Y2E369"/>
<sequence length="95" mass="10696">MPTTGSLRLALAVATVRCFAIYRRPPSPSRFYEVMLFTLDCEKLSAYPSTSSINNWPGEFNTSAIGDPSSTRILLAPQLNHVPLSPYDVRKWSRY</sequence>
<keyword evidence="1" id="KW-0732">Signal</keyword>
<dbReference type="EMBL" id="MCFJ01000006">
    <property type="protein sequence ID" value="ORY65315.1"/>
    <property type="molecule type" value="Genomic_DNA"/>
</dbReference>
<evidence type="ECO:0000313" key="2">
    <source>
        <dbReference type="EMBL" id="ORY65315.1"/>
    </source>
</evidence>
<reference evidence="2 3" key="1">
    <citation type="submission" date="2016-07" db="EMBL/GenBank/DDBJ databases">
        <title>Pervasive Adenine N6-methylation of Active Genes in Fungi.</title>
        <authorList>
            <consortium name="DOE Joint Genome Institute"/>
            <person name="Mondo S.J."/>
            <person name="Dannebaum R.O."/>
            <person name="Kuo R.C."/>
            <person name="Labutti K."/>
            <person name="Haridas S."/>
            <person name="Kuo A."/>
            <person name="Salamov A."/>
            <person name="Ahrendt S.R."/>
            <person name="Lipzen A."/>
            <person name="Sullivan W."/>
            <person name="Andreopoulos W.B."/>
            <person name="Clum A."/>
            <person name="Lindquist E."/>
            <person name="Daum C."/>
            <person name="Ramamoorthy G.K."/>
            <person name="Gryganskyi A."/>
            <person name="Culley D."/>
            <person name="Magnuson J.K."/>
            <person name="James T.Y."/>
            <person name="O'Malley M.A."/>
            <person name="Stajich J.E."/>
            <person name="Spatafora J.W."/>
            <person name="Visel A."/>
            <person name="Grigoriev I.V."/>
        </authorList>
    </citation>
    <scope>NUCLEOTIDE SEQUENCE [LARGE SCALE GENOMIC DNA]</scope>
    <source>
        <strain evidence="2 3">CBS 129021</strain>
    </source>
</reference>
<protein>
    <recommendedName>
        <fullName evidence="4">Secreted protein</fullName>
    </recommendedName>
</protein>
<gene>
    <name evidence="2" type="ORF">BCR38DRAFT_195131</name>
</gene>
<feature type="signal peptide" evidence="1">
    <location>
        <begin position="1"/>
        <end position="18"/>
    </location>
</feature>
<organism evidence="2 3">
    <name type="scientific">Pseudomassariella vexata</name>
    <dbReference type="NCBI Taxonomy" id="1141098"/>
    <lineage>
        <taxon>Eukaryota</taxon>
        <taxon>Fungi</taxon>
        <taxon>Dikarya</taxon>
        <taxon>Ascomycota</taxon>
        <taxon>Pezizomycotina</taxon>
        <taxon>Sordariomycetes</taxon>
        <taxon>Xylariomycetidae</taxon>
        <taxon>Amphisphaeriales</taxon>
        <taxon>Pseudomassariaceae</taxon>
        <taxon>Pseudomassariella</taxon>
    </lineage>
</organism>
<evidence type="ECO:0000256" key="1">
    <source>
        <dbReference type="SAM" id="SignalP"/>
    </source>
</evidence>
<dbReference type="GeneID" id="63770250"/>
<dbReference type="Proteomes" id="UP000193689">
    <property type="component" value="Unassembled WGS sequence"/>
</dbReference>
<name>A0A1Y2E369_9PEZI</name>
<evidence type="ECO:0008006" key="4">
    <source>
        <dbReference type="Google" id="ProtNLM"/>
    </source>
</evidence>
<dbReference type="RefSeq" id="XP_040716467.1">
    <property type="nucleotide sequence ID" value="XM_040854038.1"/>
</dbReference>
<evidence type="ECO:0000313" key="3">
    <source>
        <dbReference type="Proteomes" id="UP000193689"/>
    </source>
</evidence>
<comment type="caution">
    <text evidence="2">The sequence shown here is derived from an EMBL/GenBank/DDBJ whole genome shotgun (WGS) entry which is preliminary data.</text>
</comment>
<dbReference type="InParanoid" id="A0A1Y2E369"/>
<keyword evidence="3" id="KW-1185">Reference proteome</keyword>
<accession>A0A1Y2E369</accession>
<feature type="chain" id="PRO_5012666199" description="Secreted protein" evidence="1">
    <location>
        <begin position="19"/>
        <end position="95"/>
    </location>
</feature>
<proteinExistence type="predicted"/>